<dbReference type="InterPro" id="IPR036390">
    <property type="entry name" value="WH_DNA-bd_sf"/>
</dbReference>
<protein>
    <submittedName>
        <fullName evidence="3">DNA-binding transcriptional regulator, MarR family</fullName>
    </submittedName>
</protein>
<organism evidence="3 4">
    <name type="scientific">Gracilibacillus ureilyticus</name>
    <dbReference type="NCBI Taxonomy" id="531814"/>
    <lineage>
        <taxon>Bacteria</taxon>
        <taxon>Bacillati</taxon>
        <taxon>Bacillota</taxon>
        <taxon>Bacilli</taxon>
        <taxon>Bacillales</taxon>
        <taxon>Bacillaceae</taxon>
        <taxon>Gracilibacillus</taxon>
    </lineage>
</organism>
<dbReference type="STRING" id="531814.SAMN04487944_10370"/>
<keyword evidence="4" id="KW-1185">Reference proteome</keyword>
<dbReference type="SMART" id="SM00347">
    <property type="entry name" value="HTH_MARR"/>
    <property type="match status" value="1"/>
</dbReference>
<evidence type="ECO:0000313" key="3">
    <source>
        <dbReference type="EMBL" id="SER33571.1"/>
    </source>
</evidence>
<dbReference type="RefSeq" id="WP_089739541.1">
    <property type="nucleotide sequence ID" value="NZ_FOGL01000003.1"/>
</dbReference>
<sequence length="145" mass="16700">MEQHSFFENFIAFTASVHRVTHELTIDCIPDNITPVQYSIMELIAVSDPLTLSQISDCLRISLPNASREVRKLNEKKLLKKTGDLNDRRKQYIQLSQQGEKIMSGIFECIKERLQKRLNGISEEELKQGERAMSVLMDNVFAEDN</sequence>
<evidence type="ECO:0000256" key="1">
    <source>
        <dbReference type="ARBA" id="ARBA00023125"/>
    </source>
</evidence>
<dbReference type="PRINTS" id="PR00598">
    <property type="entry name" value="HTHMARR"/>
</dbReference>
<gene>
    <name evidence="3" type="ORF">SAMN04487944_10370</name>
</gene>
<dbReference type="GO" id="GO:0003677">
    <property type="term" value="F:DNA binding"/>
    <property type="evidence" value="ECO:0007669"/>
    <property type="project" value="UniProtKB-KW"/>
</dbReference>
<dbReference type="Pfam" id="PF12802">
    <property type="entry name" value="MarR_2"/>
    <property type="match status" value="1"/>
</dbReference>
<dbReference type="InterPro" id="IPR000835">
    <property type="entry name" value="HTH_MarR-typ"/>
</dbReference>
<dbReference type="Gene3D" id="1.10.10.10">
    <property type="entry name" value="Winged helix-like DNA-binding domain superfamily/Winged helix DNA-binding domain"/>
    <property type="match status" value="1"/>
</dbReference>
<evidence type="ECO:0000313" key="4">
    <source>
        <dbReference type="Proteomes" id="UP000199687"/>
    </source>
</evidence>
<proteinExistence type="predicted"/>
<dbReference type="Proteomes" id="UP000199687">
    <property type="component" value="Unassembled WGS sequence"/>
</dbReference>
<keyword evidence="1 3" id="KW-0238">DNA-binding</keyword>
<dbReference type="GO" id="GO:0006950">
    <property type="term" value="P:response to stress"/>
    <property type="evidence" value="ECO:0007669"/>
    <property type="project" value="TreeGrafter"/>
</dbReference>
<dbReference type="InterPro" id="IPR036388">
    <property type="entry name" value="WH-like_DNA-bd_sf"/>
</dbReference>
<dbReference type="PANTHER" id="PTHR33164:SF43">
    <property type="entry name" value="HTH-TYPE TRANSCRIPTIONAL REPRESSOR YETL"/>
    <property type="match status" value="1"/>
</dbReference>
<name>A0A1H9NCN4_9BACI</name>
<dbReference type="AlphaFoldDB" id="A0A1H9NCN4"/>
<dbReference type="GO" id="GO:0003700">
    <property type="term" value="F:DNA-binding transcription factor activity"/>
    <property type="evidence" value="ECO:0007669"/>
    <property type="project" value="InterPro"/>
</dbReference>
<dbReference type="OrthoDB" id="2314798at2"/>
<dbReference type="SUPFAM" id="SSF46785">
    <property type="entry name" value="Winged helix' DNA-binding domain"/>
    <property type="match status" value="1"/>
</dbReference>
<dbReference type="EMBL" id="FOGL01000003">
    <property type="protein sequence ID" value="SER33571.1"/>
    <property type="molecule type" value="Genomic_DNA"/>
</dbReference>
<dbReference type="InterPro" id="IPR039422">
    <property type="entry name" value="MarR/SlyA-like"/>
</dbReference>
<evidence type="ECO:0000259" key="2">
    <source>
        <dbReference type="PROSITE" id="PS50995"/>
    </source>
</evidence>
<accession>A0A1H9NCN4</accession>
<dbReference type="PANTHER" id="PTHR33164">
    <property type="entry name" value="TRANSCRIPTIONAL REGULATOR, MARR FAMILY"/>
    <property type="match status" value="1"/>
</dbReference>
<feature type="domain" description="HTH marR-type" evidence="2">
    <location>
        <begin position="1"/>
        <end position="138"/>
    </location>
</feature>
<reference evidence="3 4" key="1">
    <citation type="submission" date="2016-10" db="EMBL/GenBank/DDBJ databases">
        <authorList>
            <person name="de Groot N.N."/>
        </authorList>
    </citation>
    <scope>NUCLEOTIDE SEQUENCE [LARGE SCALE GENOMIC DNA]</scope>
    <source>
        <strain evidence="3 4">CGMCC 1.7727</strain>
    </source>
</reference>
<dbReference type="PROSITE" id="PS50995">
    <property type="entry name" value="HTH_MARR_2"/>
    <property type="match status" value="1"/>
</dbReference>